<accession>A0A3Q2YLM4</accession>
<evidence type="ECO:0000313" key="3">
    <source>
        <dbReference type="Ensembl" id="ENSHCOP00000019236.1"/>
    </source>
</evidence>
<sequence>MRRCGHGVSERVHLKSVPRLEMLVLCSSPSFTTPSPLLSSCPRCTAAPAEACLVPMEEGTCARFTLRWYFNSHVQACRPFIYSGCGGNDNRFVHLEECEEVVSLAANNPVMLTESFSTQEHRPFYRF</sequence>
<proteinExistence type="predicted"/>
<dbReference type="AlphaFoldDB" id="A0A3Q2YLM4"/>
<name>A0A3Q2YLM4_HIPCM</name>
<dbReference type="PANTHER" id="PTHR10083:SF374">
    <property type="entry name" value="BPTI_KUNITZ INHIBITOR DOMAIN-CONTAINING PROTEIN"/>
    <property type="match status" value="1"/>
</dbReference>
<dbReference type="GO" id="GO:0005615">
    <property type="term" value="C:extracellular space"/>
    <property type="evidence" value="ECO:0007669"/>
    <property type="project" value="TreeGrafter"/>
</dbReference>
<evidence type="ECO:0000313" key="4">
    <source>
        <dbReference type="Proteomes" id="UP000264820"/>
    </source>
</evidence>
<reference evidence="3" key="1">
    <citation type="submission" date="2025-08" db="UniProtKB">
        <authorList>
            <consortium name="Ensembl"/>
        </authorList>
    </citation>
    <scope>IDENTIFICATION</scope>
</reference>
<dbReference type="PRINTS" id="PR00759">
    <property type="entry name" value="BASICPTASE"/>
</dbReference>
<dbReference type="PROSITE" id="PS50279">
    <property type="entry name" value="BPTI_KUNITZ_2"/>
    <property type="match status" value="1"/>
</dbReference>
<dbReference type="PROSITE" id="PS00280">
    <property type="entry name" value="BPTI_KUNITZ_1"/>
    <property type="match status" value="1"/>
</dbReference>
<dbReference type="SUPFAM" id="SSF57362">
    <property type="entry name" value="BPTI-like"/>
    <property type="match status" value="1"/>
</dbReference>
<dbReference type="Proteomes" id="UP000264820">
    <property type="component" value="Unplaced"/>
</dbReference>
<evidence type="ECO:0000256" key="1">
    <source>
        <dbReference type="ARBA" id="ARBA00023157"/>
    </source>
</evidence>
<dbReference type="PANTHER" id="PTHR10083">
    <property type="entry name" value="KUNITZ-TYPE PROTEASE INHIBITOR-RELATED"/>
    <property type="match status" value="1"/>
</dbReference>
<dbReference type="SMART" id="SM00131">
    <property type="entry name" value="KU"/>
    <property type="match status" value="1"/>
</dbReference>
<evidence type="ECO:0000259" key="2">
    <source>
        <dbReference type="PROSITE" id="PS50279"/>
    </source>
</evidence>
<dbReference type="GO" id="GO:0004867">
    <property type="term" value="F:serine-type endopeptidase inhibitor activity"/>
    <property type="evidence" value="ECO:0007669"/>
    <property type="project" value="InterPro"/>
</dbReference>
<dbReference type="GeneTree" id="ENSGT01140000282748"/>
<reference evidence="3" key="2">
    <citation type="submission" date="2025-09" db="UniProtKB">
        <authorList>
            <consortium name="Ensembl"/>
        </authorList>
    </citation>
    <scope>IDENTIFICATION</scope>
</reference>
<feature type="domain" description="BPTI/Kunitz inhibitor" evidence="2">
    <location>
        <begin position="52"/>
        <end position="102"/>
    </location>
</feature>
<organism evidence="3 4">
    <name type="scientific">Hippocampus comes</name>
    <name type="common">Tiger tail seahorse</name>
    <dbReference type="NCBI Taxonomy" id="109280"/>
    <lineage>
        <taxon>Eukaryota</taxon>
        <taxon>Metazoa</taxon>
        <taxon>Chordata</taxon>
        <taxon>Craniata</taxon>
        <taxon>Vertebrata</taxon>
        <taxon>Euteleostomi</taxon>
        <taxon>Actinopterygii</taxon>
        <taxon>Neopterygii</taxon>
        <taxon>Teleostei</taxon>
        <taxon>Neoteleostei</taxon>
        <taxon>Acanthomorphata</taxon>
        <taxon>Syngnathiaria</taxon>
        <taxon>Syngnathiformes</taxon>
        <taxon>Syngnathoidei</taxon>
        <taxon>Syngnathidae</taxon>
        <taxon>Hippocampus</taxon>
    </lineage>
</organism>
<dbReference type="Pfam" id="PF00014">
    <property type="entry name" value="Kunitz_BPTI"/>
    <property type="match status" value="1"/>
</dbReference>
<dbReference type="InterPro" id="IPR050098">
    <property type="entry name" value="TFPI/VKTCI-like"/>
</dbReference>
<keyword evidence="4" id="KW-1185">Reference proteome</keyword>
<dbReference type="InterPro" id="IPR036880">
    <property type="entry name" value="Kunitz_BPTI_sf"/>
</dbReference>
<dbReference type="FunFam" id="4.10.410.10:FF:000020">
    <property type="entry name" value="Collagen, type VI, alpha 3"/>
    <property type="match status" value="1"/>
</dbReference>
<dbReference type="InterPro" id="IPR002223">
    <property type="entry name" value="Kunitz_BPTI"/>
</dbReference>
<protein>
    <recommendedName>
        <fullName evidence="2">BPTI/Kunitz inhibitor domain-containing protein</fullName>
    </recommendedName>
</protein>
<dbReference type="Gene3D" id="4.10.410.10">
    <property type="entry name" value="Pancreatic trypsin inhibitor Kunitz domain"/>
    <property type="match status" value="1"/>
</dbReference>
<keyword evidence="1" id="KW-1015">Disulfide bond</keyword>
<dbReference type="Ensembl" id="ENSHCOT00000009255.1">
    <property type="protein sequence ID" value="ENSHCOP00000019236.1"/>
    <property type="gene ID" value="ENSHCOG00000004406.1"/>
</dbReference>
<dbReference type="InterPro" id="IPR020901">
    <property type="entry name" value="Prtase_inh_Kunz-CS"/>
</dbReference>